<evidence type="ECO:0000313" key="3">
    <source>
        <dbReference type="Proteomes" id="UP001596540"/>
    </source>
</evidence>
<reference evidence="3" key="1">
    <citation type="journal article" date="2019" name="Int. J. Syst. Evol. Microbiol.">
        <title>The Global Catalogue of Microorganisms (GCM) 10K type strain sequencing project: providing services to taxonomists for standard genome sequencing and annotation.</title>
        <authorList>
            <consortium name="The Broad Institute Genomics Platform"/>
            <consortium name="The Broad Institute Genome Sequencing Center for Infectious Disease"/>
            <person name="Wu L."/>
            <person name="Ma J."/>
        </authorList>
    </citation>
    <scope>NUCLEOTIDE SEQUENCE [LARGE SCALE GENOMIC DNA]</scope>
    <source>
        <strain evidence="3">CGMCC 4.7382</strain>
    </source>
</reference>
<evidence type="ECO:0000256" key="1">
    <source>
        <dbReference type="SAM" id="MobiDB-lite"/>
    </source>
</evidence>
<dbReference type="Proteomes" id="UP001596540">
    <property type="component" value="Unassembled WGS sequence"/>
</dbReference>
<gene>
    <name evidence="2" type="ORF">ACFQRF_06525</name>
</gene>
<name>A0ABW2KE52_9ACTN</name>
<accession>A0ABW2KE52</accession>
<comment type="caution">
    <text evidence="2">The sequence shown here is derived from an EMBL/GenBank/DDBJ whole genome shotgun (WGS) entry which is preliminary data.</text>
</comment>
<keyword evidence="3" id="KW-1185">Reference proteome</keyword>
<sequence>MAGEHQGTGDRRNGSNGSCQGGAWVRVYARGIGWSNWVYHASNARIDVPSGNPVTQSQHKGCQNCRVYTLTP</sequence>
<dbReference type="RefSeq" id="WP_379869660.1">
    <property type="nucleotide sequence ID" value="NZ_JBHTBH010000002.1"/>
</dbReference>
<organism evidence="2 3">
    <name type="scientific">Marinactinospora rubrisoli</name>
    <dbReference type="NCBI Taxonomy" id="2715399"/>
    <lineage>
        <taxon>Bacteria</taxon>
        <taxon>Bacillati</taxon>
        <taxon>Actinomycetota</taxon>
        <taxon>Actinomycetes</taxon>
        <taxon>Streptosporangiales</taxon>
        <taxon>Nocardiopsidaceae</taxon>
        <taxon>Marinactinospora</taxon>
    </lineage>
</organism>
<proteinExistence type="predicted"/>
<evidence type="ECO:0000313" key="2">
    <source>
        <dbReference type="EMBL" id="MFC7327394.1"/>
    </source>
</evidence>
<dbReference type="EMBL" id="JBHTBH010000002">
    <property type="protein sequence ID" value="MFC7327394.1"/>
    <property type="molecule type" value="Genomic_DNA"/>
</dbReference>
<protein>
    <submittedName>
        <fullName evidence="2">Uncharacterized protein</fullName>
    </submittedName>
</protein>
<feature type="region of interest" description="Disordered" evidence="1">
    <location>
        <begin position="1"/>
        <end position="20"/>
    </location>
</feature>